<evidence type="ECO:0000256" key="8">
    <source>
        <dbReference type="ARBA" id="ARBA00048679"/>
    </source>
</evidence>
<dbReference type="Gene3D" id="1.10.510.10">
    <property type="entry name" value="Transferase(Phosphotransferase) domain 1"/>
    <property type="match status" value="1"/>
</dbReference>
<evidence type="ECO:0000256" key="5">
    <source>
        <dbReference type="ARBA" id="ARBA00022777"/>
    </source>
</evidence>
<evidence type="ECO:0000256" key="6">
    <source>
        <dbReference type="ARBA" id="ARBA00022840"/>
    </source>
</evidence>
<sequence>MPPLMDKRMNLMLEDFSYMREDIDNNLNNSADRVAGPHGVIYGLLSTKNEVAKEMAVDLLSPDQLIQLLDELDELRKMTHPNLSRIIMVGTNSRLLLIKMPAYAESLHTRMRDCQRSNKTIHLQEVLSVLRQVAAALEYLHSPCDGCSPTPHYNLKPSNIMFDSSGKHIFITDAGIHCRYWRTFATSTAKKSQYAAPEIDIESDGEAYTFLSDMWSLGVIAYELLTGKLLHRESHDINELSGKCDQRVISLIDSLLSKDPTQRPTAKQFLTVLNDSYPLSLDDNRDSVLASLERELRSLREEVAYLKKESRASAEERAELKKRLEKLEALVKSK</sequence>
<keyword evidence="4" id="KW-0547">Nucleotide-binding</keyword>
<dbReference type="EC" id="2.7.11.1" evidence="1"/>
<accession>C6LVZ7</accession>
<dbReference type="PROSITE" id="PS50011">
    <property type="entry name" value="PROTEIN_KINASE_DOM"/>
    <property type="match status" value="1"/>
</dbReference>
<evidence type="ECO:0000313" key="12">
    <source>
        <dbReference type="Proteomes" id="UP000002488"/>
    </source>
</evidence>
<evidence type="ECO:0000256" key="4">
    <source>
        <dbReference type="ARBA" id="ARBA00022741"/>
    </source>
</evidence>
<feature type="coiled-coil region" evidence="9">
    <location>
        <begin position="289"/>
        <end position="330"/>
    </location>
</feature>
<dbReference type="GO" id="GO:0004674">
    <property type="term" value="F:protein serine/threonine kinase activity"/>
    <property type="evidence" value="ECO:0007669"/>
    <property type="project" value="UniProtKB-KW"/>
</dbReference>
<feature type="domain" description="Protein kinase" evidence="10">
    <location>
        <begin position="27"/>
        <end position="280"/>
    </location>
</feature>
<dbReference type="InterPro" id="IPR050660">
    <property type="entry name" value="NEK_Ser/Thr_kinase"/>
</dbReference>
<dbReference type="OMA" id="GIHCRYW"/>
<evidence type="ECO:0000256" key="1">
    <source>
        <dbReference type="ARBA" id="ARBA00012513"/>
    </source>
</evidence>
<comment type="caution">
    <text evidence="11">The sequence shown here is derived from an EMBL/GenBank/DDBJ whole genome shotgun (WGS) entry which is preliminary data.</text>
</comment>
<dbReference type="PANTHER" id="PTHR43671">
    <property type="entry name" value="SERINE/THREONINE-PROTEIN KINASE NEK"/>
    <property type="match status" value="1"/>
</dbReference>
<dbReference type="SUPFAM" id="SSF56112">
    <property type="entry name" value="Protein kinase-like (PK-like)"/>
    <property type="match status" value="1"/>
</dbReference>
<dbReference type="InterPro" id="IPR011009">
    <property type="entry name" value="Kinase-like_dom_sf"/>
</dbReference>
<comment type="catalytic activity">
    <reaction evidence="8">
        <text>L-seryl-[protein] + ATP = O-phospho-L-seryl-[protein] + ADP + H(+)</text>
        <dbReference type="Rhea" id="RHEA:17989"/>
        <dbReference type="Rhea" id="RHEA-COMP:9863"/>
        <dbReference type="Rhea" id="RHEA-COMP:11604"/>
        <dbReference type="ChEBI" id="CHEBI:15378"/>
        <dbReference type="ChEBI" id="CHEBI:29999"/>
        <dbReference type="ChEBI" id="CHEBI:30616"/>
        <dbReference type="ChEBI" id="CHEBI:83421"/>
        <dbReference type="ChEBI" id="CHEBI:456216"/>
        <dbReference type="EC" id="2.7.11.1"/>
    </reaction>
</comment>
<keyword evidence="5 11" id="KW-0418">Kinase</keyword>
<evidence type="ECO:0000259" key="10">
    <source>
        <dbReference type="PROSITE" id="PS50011"/>
    </source>
</evidence>
<evidence type="ECO:0000256" key="2">
    <source>
        <dbReference type="ARBA" id="ARBA00022527"/>
    </source>
</evidence>
<keyword evidence="6" id="KW-0067">ATP-binding</keyword>
<keyword evidence="9" id="KW-0175">Coiled coil</keyword>
<dbReference type="Proteomes" id="UP000002488">
    <property type="component" value="Unassembled WGS sequence"/>
</dbReference>
<dbReference type="OrthoDB" id="346907at2759"/>
<dbReference type="Pfam" id="PF00069">
    <property type="entry name" value="Pkinase"/>
    <property type="match status" value="1"/>
</dbReference>
<dbReference type="AlphaFoldDB" id="C6LVZ7"/>
<dbReference type="GO" id="GO:0005524">
    <property type="term" value="F:ATP binding"/>
    <property type="evidence" value="ECO:0007669"/>
    <property type="project" value="UniProtKB-KW"/>
</dbReference>
<gene>
    <name evidence="11" type="ORF">GL50581_2955</name>
</gene>
<proteinExistence type="predicted"/>
<evidence type="ECO:0000256" key="9">
    <source>
        <dbReference type="SAM" id="Coils"/>
    </source>
</evidence>
<dbReference type="InterPro" id="IPR000719">
    <property type="entry name" value="Prot_kinase_dom"/>
</dbReference>
<name>C6LVZ7_GIAIB</name>
<organism evidence="11 12">
    <name type="scientific">Giardia intestinalis (strain ATCC 50581 / GS clone H7)</name>
    <name type="common">Giardia lamblia</name>
    <dbReference type="NCBI Taxonomy" id="598745"/>
    <lineage>
        <taxon>Eukaryota</taxon>
        <taxon>Metamonada</taxon>
        <taxon>Diplomonadida</taxon>
        <taxon>Hexamitidae</taxon>
        <taxon>Giardiinae</taxon>
        <taxon>Giardia</taxon>
    </lineage>
</organism>
<dbReference type="CDD" id="cd00180">
    <property type="entry name" value="PKc"/>
    <property type="match status" value="1"/>
</dbReference>
<evidence type="ECO:0000313" key="11">
    <source>
        <dbReference type="EMBL" id="EES99803.1"/>
    </source>
</evidence>
<protein>
    <recommendedName>
        <fullName evidence="1">non-specific serine/threonine protein kinase</fullName>
        <ecNumber evidence="1">2.7.11.1</ecNumber>
    </recommendedName>
</protein>
<evidence type="ECO:0000256" key="3">
    <source>
        <dbReference type="ARBA" id="ARBA00022679"/>
    </source>
</evidence>
<dbReference type="VEuPathDB" id="GiardiaDB:GL50581_2955"/>
<reference evidence="11 12" key="1">
    <citation type="journal article" date="2009" name="PLoS Pathog.">
        <title>Draft genome sequencing of giardia intestinalis assemblage B isolate GS: is human giardiasis caused by two different species?</title>
        <authorList>
            <person name="Franzen O."/>
            <person name="Jerlstrom-Hultqvist J."/>
            <person name="Castro E."/>
            <person name="Sherwood E."/>
            <person name="Ankarklev J."/>
            <person name="Reiner D.S."/>
            <person name="Palm D."/>
            <person name="Andersson J.O."/>
            <person name="Andersson B."/>
            <person name="Svard S.G."/>
        </authorList>
    </citation>
    <scope>NUCLEOTIDE SEQUENCE [LARGE SCALE GENOMIC DNA]</scope>
    <source>
        <strain evidence="12">ATCC 50581 / GS clone H7</strain>
    </source>
</reference>
<dbReference type="EMBL" id="ACGJ01002471">
    <property type="protein sequence ID" value="EES99803.1"/>
    <property type="molecule type" value="Genomic_DNA"/>
</dbReference>
<keyword evidence="2" id="KW-0723">Serine/threonine-protein kinase</keyword>
<comment type="catalytic activity">
    <reaction evidence="7">
        <text>L-threonyl-[protein] + ATP = O-phospho-L-threonyl-[protein] + ADP + H(+)</text>
        <dbReference type="Rhea" id="RHEA:46608"/>
        <dbReference type="Rhea" id="RHEA-COMP:11060"/>
        <dbReference type="Rhea" id="RHEA-COMP:11605"/>
        <dbReference type="ChEBI" id="CHEBI:15378"/>
        <dbReference type="ChEBI" id="CHEBI:30013"/>
        <dbReference type="ChEBI" id="CHEBI:30616"/>
        <dbReference type="ChEBI" id="CHEBI:61977"/>
        <dbReference type="ChEBI" id="CHEBI:456216"/>
        <dbReference type="EC" id="2.7.11.1"/>
    </reaction>
</comment>
<evidence type="ECO:0000256" key="7">
    <source>
        <dbReference type="ARBA" id="ARBA00047899"/>
    </source>
</evidence>
<keyword evidence="3" id="KW-0808">Transferase</keyword>
<dbReference type="PANTHER" id="PTHR43671:SF98">
    <property type="entry name" value="SERINE_THREONINE-PROTEIN KINASE NEK11"/>
    <property type="match status" value="1"/>
</dbReference>